<dbReference type="SUPFAM" id="SSF56529">
    <property type="entry name" value="FAH"/>
    <property type="match status" value="1"/>
</dbReference>
<gene>
    <name evidence="5" type="ORF">GCM10010361_01490</name>
</gene>
<keyword evidence="5" id="KW-0378">Hydrolase</keyword>
<evidence type="ECO:0000256" key="1">
    <source>
        <dbReference type="ARBA" id="ARBA00010211"/>
    </source>
</evidence>
<protein>
    <submittedName>
        <fullName evidence="5">Fumarylacetoacetate hydrolase family protein</fullName>
    </submittedName>
</protein>
<evidence type="ECO:0000313" key="5">
    <source>
        <dbReference type="EMBL" id="GAA0441226.1"/>
    </source>
</evidence>
<proteinExistence type="inferred from homology"/>
<evidence type="ECO:0000256" key="2">
    <source>
        <dbReference type="ARBA" id="ARBA00022723"/>
    </source>
</evidence>
<dbReference type="InterPro" id="IPR036663">
    <property type="entry name" value="Fumarylacetoacetase_C_sf"/>
</dbReference>
<dbReference type="Gene3D" id="3.90.850.10">
    <property type="entry name" value="Fumarylacetoacetase-like, C-terminal domain"/>
    <property type="match status" value="1"/>
</dbReference>
<dbReference type="GO" id="GO:0016787">
    <property type="term" value="F:hydrolase activity"/>
    <property type="evidence" value="ECO:0007669"/>
    <property type="project" value="UniProtKB-KW"/>
</dbReference>
<dbReference type="EMBL" id="BAAABY010000002">
    <property type="protein sequence ID" value="GAA0441226.1"/>
    <property type="molecule type" value="Genomic_DNA"/>
</dbReference>
<feature type="domain" description="Fumarylacetoacetase-like C-terminal" evidence="3">
    <location>
        <begin position="81"/>
        <end position="256"/>
    </location>
</feature>
<name>A0ABN0ZB82_9ACTN</name>
<sequence length="276" mass="27754">MRIARIAHAGTTAHAVLDADTADLVADPFAAPSAGGGAADGAAGREPVRLGRRLPLAEVRLLAPVEPRTVVGMAHNTGPADRVRPPQAFLKPARTVIGPADPVHLPDGIGRVDAEAELAVVLAASPAGHTPDTVLRTVFGWTVANDITARDLQGADPLWTSAKGRPGFTPLGPWIETDLAAPDDTEVALALDGVPLRPASTSGLARGVAEILCHLGGVLPLGPGDVVLTGAPGEYGPLRPGGRADATVTGTLTTPVATATAPVATATTPARAGGPR</sequence>
<dbReference type="Pfam" id="PF10370">
    <property type="entry name" value="Rv2993c-like_N"/>
    <property type="match status" value="1"/>
</dbReference>
<dbReference type="PANTHER" id="PTHR42796:SF4">
    <property type="entry name" value="FUMARYLACETOACETATE HYDROLASE DOMAIN-CONTAINING PROTEIN 2A"/>
    <property type="match status" value="1"/>
</dbReference>
<dbReference type="Pfam" id="PF01557">
    <property type="entry name" value="FAA_hydrolase"/>
    <property type="match status" value="1"/>
</dbReference>
<evidence type="ECO:0000313" key="6">
    <source>
        <dbReference type="Proteomes" id="UP001500909"/>
    </source>
</evidence>
<evidence type="ECO:0000259" key="4">
    <source>
        <dbReference type="Pfam" id="PF10370"/>
    </source>
</evidence>
<dbReference type="Proteomes" id="UP001500909">
    <property type="component" value="Unassembled WGS sequence"/>
</dbReference>
<keyword evidence="2" id="KW-0479">Metal-binding</keyword>
<dbReference type="InterPro" id="IPR011234">
    <property type="entry name" value="Fumarylacetoacetase-like_C"/>
</dbReference>
<dbReference type="Gene3D" id="2.30.30.370">
    <property type="entry name" value="FAH"/>
    <property type="match status" value="1"/>
</dbReference>
<comment type="similarity">
    <text evidence="1">Belongs to the FAH family.</text>
</comment>
<reference evidence="5 6" key="1">
    <citation type="journal article" date="2019" name="Int. J. Syst. Evol. Microbiol.">
        <title>The Global Catalogue of Microorganisms (GCM) 10K type strain sequencing project: providing services to taxonomists for standard genome sequencing and annotation.</title>
        <authorList>
            <consortium name="The Broad Institute Genomics Platform"/>
            <consortium name="The Broad Institute Genome Sequencing Center for Infectious Disease"/>
            <person name="Wu L."/>
            <person name="Ma J."/>
        </authorList>
    </citation>
    <scope>NUCLEOTIDE SEQUENCE [LARGE SCALE GENOMIC DNA]</scope>
    <source>
        <strain evidence="5 6">JCM 4805</strain>
    </source>
</reference>
<dbReference type="InterPro" id="IPR051121">
    <property type="entry name" value="FAH"/>
</dbReference>
<accession>A0ABN0ZB82</accession>
<organism evidence="5 6">
    <name type="scientific">Streptomyces olivaceiscleroticus</name>
    <dbReference type="NCBI Taxonomy" id="68245"/>
    <lineage>
        <taxon>Bacteria</taxon>
        <taxon>Bacillati</taxon>
        <taxon>Actinomycetota</taxon>
        <taxon>Actinomycetes</taxon>
        <taxon>Kitasatosporales</taxon>
        <taxon>Streptomycetaceae</taxon>
        <taxon>Streptomyces</taxon>
    </lineage>
</organism>
<dbReference type="InterPro" id="IPR018833">
    <property type="entry name" value="Rv2993c-like_N"/>
</dbReference>
<keyword evidence="6" id="KW-1185">Reference proteome</keyword>
<dbReference type="PANTHER" id="PTHR42796">
    <property type="entry name" value="FUMARYLACETOACETATE HYDROLASE DOMAIN-CONTAINING PROTEIN 2A-RELATED"/>
    <property type="match status" value="1"/>
</dbReference>
<dbReference type="RefSeq" id="WP_346092227.1">
    <property type="nucleotide sequence ID" value="NZ_BAAABY010000002.1"/>
</dbReference>
<feature type="domain" description="Rv2993c-like N-terminal" evidence="4">
    <location>
        <begin position="1"/>
        <end position="64"/>
    </location>
</feature>
<comment type="caution">
    <text evidence="5">The sequence shown here is derived from an EMBL/GenBank/DDBJ whole genome shotgun (WGS) entry which is preliminary data.</text>
</comment>
<evidence type="ECO:0000259" key="3">
    <source>
        <dbReference type="Pfam" id="PF01557"/>
    </source>
</evidence>